<dbReference type="InterPro" id="IPR014001">
    <property type="entry name" value="Helicase_ATP-bd"/>
</dbReference>
<evidence type="ECO:0000313" key="5">
    <source>
        <dbReference type="EMBL" id="NLV15549.1"/>
    </source>
</evidence>
<name>A0A847UNR6_HALAR</name>
<comment type="caution">
    <text evidence="5">The sequence shown here is derived from an EMBL/GenBank/DDBJ whole genome shotgun (WGS) entry which is preliminary data.</text>
</comment>
<feature type="domain" description="Helicase C-terminal" evidence="4">
    <location>
        <begin position="323"/>
        <end position="417"/>
    </location>
</feature>
<dbReference type="Pfam" id="PF00270">
    <property type="entry name" value="DEAD"/>
    <property type="match status" value="1"/>
</dbReference>
<dbReference type="InterPro" id="IPR001650">
    <property type="entry name" value="Helicase_C-like"/>
</dbReference>
<dbReference type="RefSeq" id="WP_004966358.1">
    <property type="nucleotide sequence ID" value="NZ_WOWA01000011.1"/>
</dbReference>
<dbReference type="Pfam" id="PF22982">
    <property type="entry name" value="WHD_HRQ1"/>
    <property type="match status" value="1"/>
</dbReference>
<dbReference type="Pfam" id="PF00271">
    <property type="entry name" value="Helicase_C"/>
    <property type="match status" value="1"/>
</dbReference>
<keyword evidence="1" id="KW-0547">Nucleotide-binding</keyword>
<dbReference type="PANTHER" id="PTHR47957:SF3">
    <property type="entry name" value="ATP-DEPENDENT HELICASE HRQ1"/>
    <property type="match status" value="1"/>
</dbReference>
<dbReference type="CDD" id="cd17923">
    <property type="entry name" value="DEXHc_Hrq1-like"/>
    <property type="match status" value="1"/>
</dbReference>
<organism evidence="5 6">
    <name type="scientific">Haloarcula argentinensis</name>
    <dbReference type="NCBI Taxonomy" id="43776"/>
    <lineage>
        <taxon>Archaea</taxon>
        <taxon>Methanobacteriati</taxon>
        <taxon>Methanobacteriota</taxon>
        <taxon>Stenosarchaea group</taxon>
        <taxon>Halobacteria</taxon>
        <taxon>Halobacteriales</taxon>
        <taxon>Haloarculaceae</taxon>
        <taxon>Haloarcula</taxon>
    </lineage>
</organism>
<dbReference type="GO" id="GO:0005524">
    <property type="term" value="F:ATP binding"/>
    <property type="evidence" value="ECO:0007669"/>
    <property type="project" value="UniProtKB-KW"/>
</dbReference>
<dbReference type="Proteomes" id="UP000641625">
    <property type="component" value="Unassembled WGS sequence"/>
</dbReference>
<accession>A0A847UNR6</accession>
<dbReference type="GeneID" id="64824881"/>
<reference evidence="5" key="1">
    <citation type="submission" date="2019-12" db="EMBL/GenBank/DDBJ databases">
        <title>Whole genome sequencing of Haloarcula argentinensis strain pws5.</title>
        <authorList>
            <person name="Verma D.K."/>
            <person name="Gopal K."/>
            <person name="Prasad E.S."/>
        </authorList>
    </citation>
    <scope>NUCLEOTIDE SEQUENCE</scope>
    <source>
        <strain evidence="5">Pws5</strain>
    </source>
</reference>
<dbReference type="GO" id="GO:0036297">
    <property type="term" value="P:interstrand cross-link repair"/>
    <property type="evidence" value="ECO:0007669"/>
    <property type="project" value="TreeGrafter"/>
</dbReference>
<dbReference type="PANTHER" id="PTHR47957">
    <property type="entry name" value="ATP-DEPENDENT HELICASE HRQ1"/>
    <property type="match status" value="1"/>
</dbReference>
<dbReference type="InterPro" id="IPR018973">
    <property type="entry name" value="MZB"/>
</dbReference>
<dbReference type="GO" id="GO:0003676">
    <property type="term" value="F:nucleic acid binding"/>
    <property type="evidence" value="ECO:0007669"/>
    <property type="project" value="InterPro"/>
</dbReference>
<dbReference type="SMART" id="SM00490">
    <property type="entry name" value="HELICc"/>
    <property type="match status" value="1"/>
</dbReference>
<keyword evidence="5" id="KW-0347">Helicase</keyword>
<keyword evidence="2" id="KW-0067">ATP-binding</keyword>
<evidence type="ECO:0000259" key="3">
    <source>
        <dbReference type="SMART" id="SM00487"/>
    </source>
</evidence>
<dbReference type="GO" id="GO:0006289">
    <property type="term" value="P:nucleotide-excision repair"/>
    <property type="evidence" value="ECO:0007669"/>
    <property type="project" value="TreeGrafter"/>
</dbReference>
<dbReference type="GO" id="GO:0043138">
    <property type="term" value="F:3'-5' DNA helicase activity"/>
    <property type="evidence" value="ECO:0007669"/>
    <property type="project" value="TreeGrafter"/>
</dbReference>
<dbReference type="EMBL" id="WOWA01000011">
    <property type="protein sequence ID" value="NLV15549.1"/>
    <property type="molecule type" value="Genomic_DNA"/>
</dbReference>
<feature type="domain" description="Helicase ATP-binding" evidence="3">
    <location>
        <begin position="66"/>
        <end position="270"/>
    </location>
</feature>
<evidence type="ECO:0000313" key="6">
    <source>
        <dbReference type="Proteomes" id="UP000641625"/>
    </source>
</evidence>
<dbReference type="Pfam" id="PF09369">
    <property type="entry name" value="MZB"/>
    <property type="match status" value="1"/>
</dbReference>
<dbReference type="InterPro" id="IPR027417">
    <property type="entry name" value="P-loop_NTPase"/>
</dbReference>
<protein>
    <submittedName>
        <fullName evidence="5">DEAD/DEAH box helicase</fullName>
    </submittedName>
</protein>
<dbReference type="SUPFAM" id="SSF52540">
    <property type="entry name" value="P-loop containing nucleoside triphosphate hydrolases"/>
    <property type="match status" value="1"/>
</dbReference>
<dbReference type="InterPro" id="IPR011545">
    <property type="entry name" value="DEAD/DEAH_box_helicase_dom"/>
</dbReference>
<evidence type="ECO:0000256" key="2">
    <source>
        <dbReference type="ARBA" id="ARBA00022840"/>
    </source>
</evidence>
<sequence>MTSDASDHDGTDYGDYEGEDLLDPELLARTFPGYDGQLGYRTRQEPREGDHVAAGEVLPEPLAKNLSNDLYSHQAEAISRLADGENVTVATSTSSGKTWIYSLYYALLKQQNDDARALFLYPTKALAADQENEVNSLFEELGVDAVAEPYDGDTDTDRRPIIRDQRDVVISNFAAMNIYLNDDMLWADLLANCELLVIDECHTYTGIHGMHVSWVIRRLRRLLAEHGADPQIVCSTATIGNPKEHSEALVGTDFSVVDEDGSPRGAREIAFWTPPATSDEGAVAEVDDAELVPEIRRGANKEAAEVAAHLGLNGVQSLQFTRSRQETELGAQFAGRAAGDHPSGGYLNVAQYHAGLSKPKRKETETKFKRGDVDTVISTSALELGIDIGGIDATVLAGYPGTRQSYWQRVGRAGRGGSDALSLFVPRGEAMDQYILDNPGFLLEDDVEDAVVDLSNHAVYAKHVLCAADERPLTREDADWFGPEERLERAVQMWSDAGQMEGDLDRGAQYNGPPRPQQGISMYATGDEQFRVQRVDGDIDMEPLDKERAYRDYHPGALVLYDGKKYEVVEFNEDRPTPVVKLQRANTQNYTQTQSDKTVSDVSVQRSRDLGNGYRICAGMGTVSVHYNSYTIVDPNTGEIVGMPQQTGLPPISYHTQLMWIEFPHNIIKKVAREVPAKYHLSPPEDKEEMMNDEEWLLGGGLHGGEHGMIKMAPLELRLDNDDMGGLSTLNHGEIGGPVWFIHDAVEGGVGFSHSIYDHFEAVARRTLERVDYCDCGNTTGCPACLMSSQCGNDNAPLHRYATVSVLTGALDQLGYSHEGGEITDELRL</sequence>
<dbReference type="InterPro" id="IPR055227">
    <property type="entry name" value="HRQ1_WHD"/>
</dbReference>
<evidence type="ECO:0000259" key="4">
    <source>
        <dbReference type="SMART" id="SM00490"/>
    </source>
</evidence>
<dbReference type="Gene3D" id="3.40.50.300">
    <property type="entry name" value="P-loop containing nucleotide triphosphate hydrolases"/>
    <property type="match status" value="2"/>
</dbReference>
<dbReference type="CDD" id="cd18797">
    <property type="entry name" value="SF2_C_Hrq"/>
    <property type="match status" value="1"/>
</dbReference>
<proteinExistence type="predicted"/>
<gene>
    <name evidence="5" type="ORF">GOC77_20030</name>
</gene>
<dbReference type="AlphaFoldDB" id="A0A847UNR6"/>
<keyword evidence="5" id="KW-0378">Hydrolase</keyword>
<dbReference type="SMART" id="SM00487">
    <property type="entry name" value="DEXDc"/>
    <property type="match status" value="1"/>
</dbReference>
<evidence type="ECO:0000256" key="1">
    <source>
        <dbReference type="ARBA" id="ARBA00022741"/>
    </source>
</evidence>